<evidence type="ECO:0000313" key="3">
    <source>
        <dbReference type="Proteomes" id="UP001069802"/>
    </source>
</evidence>
<dbReference type="InterPro" id="IPR008972">
    <property type="entry name" value="Cupredoxin"/>
</dbReference>
<evidence type="ECO:0000259" key="1">
    <source>
        <dbReference type="Pfam" id="PF13473"/>
    </source>
</evidence>
<reference evidence="2" key="1">
    <citation type="submission" date="2022-12" db="EMBL/GenBank/DDBJ databases">
        <title>Bacterial isolates from different developmental stages of Nematostella vectensis.</title>
        <authorList>
            <person name="Fraune S."/>
        </authorList>
    </citation>
    <scope>NUCLEOTIDE SEQUENCE</scope>
    <source>
        <strain evidence="2">G21630-S1</strain>
    </source>
</reference>
<organism evidence="2 3">
    <name type="scientific">Kiloniella laminariae</name>
    <dbReference type="NCBI Taxonomy" id="454162"/>
    <lineage>
        <taxon>Bacteria</taxon>
        <taxon>Pseudomonadati</taxon>
        <taxon>Pseudomonadota</taxon>
        <taxon>Alphaproteobacteria</taxon>
        <taxon>Rhodospirillales</taxon>
        <taxon>Kiloniellaceae</taxon>
        <taxon>Kiloniella</taxon>
    </lineage>
</organism>
<dbReference type="SUPFAM" id="SSF49503">
    <property type="entry name" value="Cupredoxins"/>
    <property type="match status" value="1"/>
</dbReference>
<name>A0ABT4LPA0_9PROT</name>
<keyword evidence="3" id="KW-1185">Reference proteome</keyword>
<proteinExistence type="predicted"/>
<dbReference type="EMBL" id="JAPWGY010000013">
    <property type="protein sequence ID" value="MCZ4282949.1"/>
    <property type="molecule type" value="Genomic_DNA"/>
</dbReference>
<protein>
    <submittedName>
        <fullName evidence="2">Cupredoxin domain-containing protein</fullName>
    </submittedName>
</protein>
<accession>A0ABT4LPA0</accession>
<feature type="domain" description="EfeO-type cupredoxin-like" evidence="1">
    <location>
        <begin position="19"/>
        <end position="123"/>
    </location>
</feature>
<evidence type="ECO:0000313" key="2">
    <source>
        <dbReference type="EMBL" id="MCZ4282949.1"/>
    </source>
</evidence>
<dbReference type="Proteomes" id="UP001069802">
    <property type="component" value="Unassembled WGS sequence"/>
</dbReference>
<sequence>MKSSSGHNRCIFGWVRSGIIAALGLFVLSTMSAASDLPSFDLEMRDGQLIPQRIEVEAGTTFKIIVRNTGTMPAEFESLRLRKEKVLSPGATSFVVIRKLSPGSYEFFDEFHLDKESAHGLIVAR</sequence>
<comment type="caution">
    <text evidence="2">The sequence shown here is derived from an EMBL/GenBank/DDBJ whole genome shotgun (WGS) entry which is preliminary data.</text>
</comment>
<dbReference type="Gene3D" id="2.60.40.420">
    <property type="entry name" value="Cupredoxins - blue copper proteins"/>
    <property type="match status" value="1"/>
</dbReference>
<dbReference type="Pfam" id="PF13473">
    <property type="entry name" value="Cupredoxin_1"/>
    <property type="match status" value="1"/>
</dbReference>
<dbReference type="InterPro" id="IPR028096">
    <property type="entry name" value="EfeO_Cupredoxin"/>
</dbReference>
<gene>
    <name evidence="2" type="ORF">O4H49_19355</name>
</gene>